<protein>
    <recommendedName>
        <fullName evidence="1">Heterokaryon incompatibility domain-containing protein</fullName>
    </recommendedName>
</protein>
<dbReference type="InterPro" id="IPR010730">
    <property type="entry name" value="HET"/>
</dbReference>
<dbReference type="PANTHER" id="PTHR24148">
    <property type="entry name" value="ANKYRIN REPEAT DOMAIN-CONTAINING PROTEIN 39 HOMOLOG-RELATED"/>
    <property type="match status" value="1"/>
</dbReference>
<keyword evidence="3" id="KW-1185">Reference proteome</keyword>
<dbReference type="Proteomes" id="UP000799324">
    <property type="component" value="Unassembled WGS sequence"/>
</dbReference>
<organism evidence="2 3">
    <name type="scientific">Lophiostoma macrostomum CBS 122681</name>
    <dbReference type="NCBI Taxonomy" id="1314788"/>
    <lineage>
        <taxon>Eukaryota</taxon>
        <taxon>Fungi</taxon>
        <taxon>Dikarya</taxon>
        <taxon>Ascomycota</taxon>
        <taxon>Pezizomycotina</taxon>
        <taxon>Dothideomycetes</taxon>
        <taxon>Pleosporomycetidae</taxon>
        <taxon>Pleosporales</taxon>
        <taxon>Lophiostomataceae</taxon>
        <taxon>Lophiostoma</taxon>
    </lineage>
</organism>
<feature type="non-terminal residue" evidence="2">
    <location>
        <position position="127"/>
    </location>
</feature>
<gene>
    <name evidence="2" type="ORF">K491DRAFT_556084</name>
</gene>
<dbReference type="AlphaFoldDB" id="A0A6A6STT7"/>
<feature type="non-terminal residue" evidence="2">
    <location>
        <position position="1"/>
    </location>
</feature>
<evidence type="ECO:0000259" key="1">
    <source>
        <dbReference type="Pfam" id="PF06985"/>
    </source>
</evidence>
<dbReference type="Pfam" id="PF06985">
    <property type="entry name" value="HET"/>
    <property type="match status" value="1"/>
</dbReference>
<dbReference type="EMBL" id="MU004438">
    <property type="protein sequence ID" value="KAF2651000.1"/>
    <property type="molecule type" value="Genomic_DNA"/>
</dbReference>
<dbReference type="OrthoDB" id="5386682at2759"/>
<accession>A0A6A6STT7</accession>
<evidence type="ECO:0000313" key="3">
    <source>
        <dbReference type="Proteomes" id="UP000799324"/>
    </source>
</evidence>
<name>A0A6A6STT7_9PLEO</name>
<evidence type="ECO:0000313" key="2">
    <source>
        <dbReference type="EMBL" id="KAF2651000.1"/>
    </source>
</evidence>
<dbReference type="InterPro" id="IPR052895">
    <property type="entry name" value="HetReg/Transcr_Mod"/>
</dbReference>
<sequence>PGFKYTPLGNDDHMIRIIRFQRPAVRDGPIKCTIHHVAYPEANFVCLSYRWGTNGRPKRRILIDGDKFDVQENLWEFLNVASQKYASELFWIDAISIDQQNTIERNQQVQQMGELYSHAQQVITWMG</sequence>
<reference evidence="2" key="1">
    <citation type="journal article" date="2020" name="Stud. Mycol.">
        <title>101 Dothideomycetes genomes: a test case for predicting lifestyles and emergence of pathogens.</title>
        <authorList>
            <person name="Haridas S."/>
            <person name="Albert R."/>
            <person name="Binder M."/>
            <person name="Bloem J."/>
            <person name="Labutti K."/>
            <person name="Salamov A."/>
            <person name="Andreopoulos B."/>
            <person name="Baker S."/>
            <person name="Barry K."/>
            <person name="Bills G."/>
            <person name="Bluhm B."/>
            <person name="Cannon C."/>
            <person name="Castanera R."/>
            <person name="Culley D."/>
            <person name="Daum C."/>
            <person name="Ezra D."/>
            <person name="Gonzalez J."/>
            <person name="Henrissat B."/>
            <person name="Kuo A."/>
            <person name="Liang C."/>
            <person name="Lipzen A."/>
            <person name="Lutzoni F."/>
            <person name="Magnuson J."/>
            <person name="Mondo S."/>
            <person name="Nolan M."/>
            <person name="Ohm R."/>
            <person name="Pangilinan J."/>
            <person name="Park H.-J."/>
            <person name="Ramirez L."/>
            <person name="Alfaro M."/>
            <person name="Sun H."/>
            <person name="Tritt A."/>
            <person name="Yoshinaga Y."/>
            <person name="Zwiers L.-H."/>
            <person name="Turgeon B."/>
            <person name="Goodwin S."/>
            <person name="Spatafora J."/>
            <person name="Crous P."/>
            <person name="Grigoriev I."/>
        </authorList>
    </citation>
    <scope>NUCLEOTIDE SEQUENCE</scope>
    <source>
        <strain evidence="2">CBS 122681</strain>
    </source>
</reference>
<dbReference type="PANTHER" id="PTHR24148:SF73">
    <property type="entry name" value="HET DOMAIN PROTEIN (AFU_ORTHOLOGUE AFUA_8G01020)"/>
    <property type="match status" value="1"/>
</dbReference>
<feature type="domain" description="Heterokaryon incompatibility" evidence="1">
    <location>
        <begin position="44"/>
        <end position="127"/>
    </location>
</feature>
<proteinExistence type="predicted"/>